<dbReference type="InterPro" id="IPR022719">
    <property type="entry name" value="Motility-assoc_prot_GldM_C"/>
</dbReference>
<dbReference type="Pfam" id="PF21602">
    <property type="entry name" value="GldM_3rd"/>
    <property type="match status" value="1"/>
</dbReference>
<keyword evidence="6" id="KW-1185">Reference proteome</keyword>
<protein>
    <submittedName>
        <fullName evidence="5">Gliding motility-associated protein GldM</fullName>
    </submittedName>
</protein>
<dbReference type="InterPro" id="IPR019859">
    <property type="entry name" value="Motility-assoc_prot_GldM"/>
</dbReference>
<evidence type="ECO:0000313" key="5">
    <source>
        <dbReference type="EMBL" id="EFZ36434.1"/>
    </source>
</evidence>
<dbReference type="InterPro" id="IPR048405">
    <property type="entry name" value="GldM_Ig-like-1"/>
</dbReference>
<dbReference type="EMBL" id="AEPE02000005">
    <property type="protein sequence ID" value="EFZ36434.1"/>
    <property type="molecule type" value="Genomic_DNA"/>
</dbReference>
<evidence type="ECO:0000313" key="6">
    <source>
        <dbReference type="Proteomes" id="UP000005580"/>
    </source>
</evidence>
<evidence type="ECO:0000259" key="1">
    <source>
        <dbReference type="Pfam" id="PF12080"/>
    </source>
</evidence>
<reference evidence="5" key="1">
    <citation type="submission" date="2011-01" db="EMBL/GenBank/DDBJ databases">
        <authorList>
            <person name="Muzny D."/>
            <person name="Qin X."/>
            <person name="Buhay C."/>
            <person name="Dugan-Rocha S."/>
            <person name="Ding Y."/>
            <person name="Chen G."/>
            <person name="Hawes A."/>
            <person name="Holder M."/>
            <person name="Jhangiani S."/>
            <person name="Johnson A."/>
            <person name="Khan Z."/>
            <person name="Li Z."/>
            <person name="Liu W."/>
            <person name="Liu X."/>
            <person name="Perez L."/>
            <person name="Shen H."/>
            <person name="Wang Q."/>
            <person name="Watt J."/>
            <person name="Xi L."/>
            <person name="Xin Y."/>
            <person name="Zhou J."/>
            <person name="Deng J."/>
            <person name="Jiang H."/>
            <person name="Liu Y."/>
            <person name="Qu J."/>
            <person name="Song X.-Z."/>
            <person name="Zhang L."/>
            <person name="Villasana D."/>
            <person name="Johnson A."/>
            <person name="Liu J."/>
            <person name="Liyanage D."/>
            <person name="Lorensuhewa L."/>
            <person name="Robinson T."/>
            <person name="Song A."/>
            <person name="Song B.-B."/>
            <person name="Dinh H."/>
            <person name="Thornton R."/>
            <person name="Coyle M."/>
            <person name="Francisco L."/>
            <person name="Jackson L."/>
            <person name="Javaid M."/>
            <person name="Korchina V."/>
            <person name="Kovar C."/>
            <person name="Mata R."/>
            <person name="Mathew T."/>
            <person name="Ngo R."/>
            <person name="Nguyen L."/>
            <person name="Nguyen N."/>
            <person name="Okwuonu G."/>
            <person name="Ongeri F."/>
            <person name="Pham C."/>
            <person name="Simmons D."/>
            <person name="Wilczek-Boney K."/>
            <person name="Hale W."/>
            <person name="Jakkamsetti A."/>
            <person name="Pham P."/>
            <person name="Ruth R."/>
            <person name="San Lucas F."/>
            <person name="Warren J."/>
            <person name="Zhang J."/>
            <person name="Zhao Z."/>
            <person name="Zhou C."/>
            <person name="Zhu D."/>
            <person name="Lee S."/>
            <person name="Bess C."/>
            <person name="Blankenburg K."/>
            <person name="Forbes L."/>
            <person name="Fu Q."/>
            <person name="Gubbala S."/>
            <person name="Hirani K."/>
            <person name="Jayaseelan J.C."/>
            <person name="Lara F."/>
            <person name="Munidasa M."/>
            <person name="Palculict T."/>
            <person name="Patil S."/>
            <person name="Pu L.-L."/>
            <person name="Saada N."/>
            <person name="Tang L."/>
            <person name="Weissenberger G."/>
            <person name="Zhu Y."/>
            <person name="Hemphill L."/>
            <person name="Shang Y."/>
            <person name="Youmans B."/>
            <person name="Ayvaz T."/>
            <person name="Ross M."/>
            <person name="Santibanez J."/>
            <person name="Aqrawi P."/>
            <person name="Gross S."/>
            <person name="Joshi V."/>
            <person name="Fowler G."/>
            <person name="Nazareth L."/>
            <person name="Reid J."/>
            <person name="Worley K."/>
            <person name="Petrosino J."/>
            <person name="Highlander S."/>
            <person name="Gibbs R."/>
        </authorList>
    </citation>
    <scope>NUCLEOTIDE SEQUENCE [LARGE SCALE GENOMIC DNA]</scope>
    <source>
        <strain evidence="5">ATCC 33269</strain>
    </source>
</reference>
<dbReference type="InterPro" id="IPR022720">
    <property type="entry name" value="Motility-assoc_prot_GldM_N"/>
</dbReference>
<name>E7RQ96_9BACT</name>
<dbReference type="eggNOG" id="ENOG502Z7S0">
    <property type="taxonomic scope" value="Bacteria"/>
</dbReference>
<accession>E7RQ96</accession>
<dbReference type="STRING" id="28134.SAMN05444288_1919"/>
<sequence>MAIKKRPVSPRQKMINLMYVVLMAMLALNISTEVLNGFSIVEESLNRTTENSSKENESLYDDFALQMKTNPEKVKAWFEKATSVKQMSDSLYDFAQQLKEQIVREADGKEGNVRDIENKDNLEAAGIVMLAPATGQGGKLFRAINSYRERILNMVTDEQQRKIIASNLTTTLPKKAHTLGKNWQEYMFENMPVAAAVTLLSKLQSDVRYAEGEVLHTLVSNIDVKDIRVNKLSAFVIPESRTVITGDQFSAQIVMAAVDTTQQPQIYVGGRLIGGGSYRFTAGGVGEHEFGGYITMRNGNGEIIRRNFTQKYSVVAPSATVSADLMNVLYAGFENPISISIPGVPLNAVSAIMTGGGLRSIGMGRFIARPTTVGSDVSITVSANQNGRVRQMGSFPFHVRKLPDPIAYLQLGTDRFKGGSLAKASLMGVSTVKAAIDDGLLDIQFRVISFETTFFDNMGNAVPMASDGAQFTERQRDAFRKLSRSKRFYISHVTAVGPDGITRRLPTAMEVVVK</sequence>
<dbReference type="Pfam" id="PF12081">
    <property type="entry name" value="GldM_1st"/>
    <property type="match status" value="1"/>
</dbReference>
<evidence type="ECO:0000259" key="2">
    <source>
        <dbReference type="Pfam" id="PF12081"/>
    </source>
</evidence>
<dbReference type="Pfam" id="PF12080">
    <property type="entry name" value="GldM_4th"/>
    <property type="match status" value="1"/>
</dbReference>
<feature type="domain" description="Gliding motility-associated protein GldM C-terminal" evidence="1">
    <location>
        <begin position="403"/>
        <end position="513"/>
    </location>
</feature>
<dbReference type="Proteomes" id="UP000005580">
    <property type="component" value="Unassembled WGS sequence"/>
</dbReference>
<dbReference type="Pfam" id="PF21601">
    <property type="entry name" value="GldM_2nd"/>
    <property type="match status" value="1"/>
</dbReference>
<feature type="domain" description="Gliding motility-associated protein GldM first immunoglobulin-like" evidence="3">
    <location>
        <begin position="224"/>
        <end position="315"/>
    </location>
</feature>
<dbReference type="NCBIfam" id="TIGR03517">
    <property type="entry name" value="GldM_gliding"/>
    <property type="match status" value="1"/>
</dbReference>
<dbReference type="RefSeq" id="WP_004369476.1">
    <property type="nucleotide sequence ID" value="NZ_GL833119.1"/>
</dbReference>
<proteinExistence type="predicted"/>
<organism evidence="5 6">
    <name type="scientific">Hoylesella oralis ATCC 33269</name>
    <dbReference type="NCBI Taxonomy" id="873533"/>
    <lineage>
        <taxon>Bacteria</taxon>
        <taxon>Pseudomonadati</taxon>
        <taxon>Bacteroidota</taxon>
        <taxon>Bacteroidia</taxon>
        <taxon>Bacteroidales</taxon>
        <taxon>Prevotellaceae</taxon>
        <taxon>Hoylesella</taxon>
    </lineage>
</organism>
<dbReference type="InterPro" id="IPR048406">
    <property type="entry name" value="GldM_Ig-like-2"/>
</dbReference>
<evidence type="ECO:0000259" key="3">
    <source>
        <dbReference type="Pfam" id="PF21601"/>
    </source>
</evidence>
<gene>
    <name evidence="5" type="primary">gldM</name>
    <name evidence="5" type="ORF">HMPREF0663_11347</name>
</gene>
<feature type="domain" description="Gliding motility-associated protein GldM second immunoglobulin-like" evidence="4">
    <location>
        <begin position="318"/>
        <end position="400"/>
    </location>
</feature>
<dbReference type="AlphaFoldDB" id="E7RQ96"/>
<comment type="caution">
    <text evidence="5">The sequence shown here is derived from an EMBL/GenBank/DDBJ whole genome shotgun (WGS) entry which is preliminary data.</text>
</comment>
<dbReference type="HOGENOM" id="CLU_039600_0_0_10"/>
<evidence type="ECO:0000259" key="4">
    <source>
        <dbReference type="Pfam" id="PF21602"/>
    </source>
</evidence>
<feature type="domain" description="Gliding motility-associated protein GldM N-terminal" evidence="2">
    <location>
        <begin position="33"/>
        <end position="220"/>
    </location>
</feature>